<dbReference type="InterPro" id="IPR012429">
    <property type="entry name" value="HGSNAT_cat"/>
</dbReference>
<dbReference type="PATRIC" id="fig|190650.5.peg.2995"/>
<dbReference type="AlphaFoldDB" id="Q9A454"/>
<feature type="transmembrane region" description="Helical" evidence="1">
    <location>
        <begin position="179"/>
        <end position="202"/>
    </location>
</feature>
<feature type="transmembrane region" description="Helical" evidence="1">
    <location>
        <begin position="222"/>
        <end position="239"/>
    </location>
</feature>
<protein>
    <recommendedName>
        <fullName evidence="2">Heparan-alpha-glucosaminide N-acetyltransferase catalytic domain-containing protein</fullName>
    </recommendedName>
</protein>
<evidence type="ECO:0000313" key="3">
    <source>
        <dbReference type="EMBL" id="AAK24951.1"/>
    </source>
</evidence>
<dbReference type="SMR" id="Q9A454"/>
<keyword evidence="1" id="KW-1133">Transmembrane helix</keyword>
<dbReference type="PANTHER" id="PTHR40407">
    <property type="entry name" value="MEMBRANE PROTEIN-LIKE PROTEIN"/>
    <property type="match status" value="1"/>
</dbReference>
<accession>Q9A454</accession>
<name>Q9A454_CAUVC</name>
<dbReference type="PIR" id="C87619">
    <property type="entry name" value="C87619"/>
</dbReference>
<keyword evidence="4" id="KW-1185">Reference proteome</keyword>
<dbReference type="KEGG" id="ccr:CC_2989"/>
<gene>
    <name evidence="3" type="ordered locus">CC_2989</name>
</gene>
<dbReference type="EnsemblBacteria" id="AAK24951">
    <property type="protein sequence ID" value="AAK24951"/>
    <property type="gene ID" value="CC_2989"/>
</dbReference>
<feature type="transmembrane region" description="Helical" evidence="1">
    <location>
        <begin position="388"/>
        <end position="411"/>
    </location>
</feature>
<feature type="transmembrane region" description="Helical" evidence="1">
    <location>
        <begin position="294"/>
        <end position="316"/>
    </location>
</feature>
<dbReference type="Pfam" id="PF07786">
    <property type="entry name" value="HGSNAT_cat"/>
    <property type="match status" value="1"/>
</dbReference>
<keyword evidence="1" id="KW-0812">Transmembrane</keyword>
<dbReference type="PANTHER" id="PTHR40407:SF1">
    <property type="entry name" value="HEPARAN-ALPHA-GLUCOSAMINIDE N-ACETYLTRANSFERASE CATALYTIC DOMAIN-CONTAINING PROTEIN"/>
    <property type="match status" value="1"/>
</dbReference>
<dbReference type="STRING" id="190650.CC_2989"/>
<dbReference type="HOGENOM" id="CLU_054519_0_0_5"/>
<sequence>MSYKSGDVAGGAGVSIASRHPGAVAEPQGPAAQEASANARLGWVDQLRGLVMVIMALDHVRDFVHRGAMSALPTDLATTTPLLFATRWITHVCAPAFALTAGVGAFLWWSRGRSRAQLSGFLVSRGLWLMLLELVVMRLAYYFSVSLQSPVLLLVLWALGLSMIALAALVWLPRAWLAPLAVAILLLHPLLDIAPFGAGMSFLHEVGIVQLFGATVVSPYPLIPWAAIMLLGFAMGPAIQAGRLSAGSFAGLGLAALAGFVALRLANLYGDPAPWSPQASPVYSLMAFVNVTKYPASLDFTLLTLGLIFLLAAVLVRTPGRPSAVRGALEVLGRVPLFYYLLHFFLAHLIATGLALATYGAQALSFVFTPYPSLGGPKEAFPADFGHGLLTVYVVWLVVVAVCYPACLWFAKVKARRRAWWLSYL</sequence>
<feature type="domain" description="Heparan-alpha-glucosaminide N-acetyltransferase catalytic" evidence="2">
    <location>
        <begin position="40"/>
        <end position="242"/>
    </location>
</feature>
<keyword evidence="1" id="KW-0472">Membrane</keyword>
<evidence type="ECO:0000313" key="4">
    <source>
        <dbReference type="Proteomes" id="UP000001816"/>
    </source>
</evidence>
<feature type="transmembrane region" description="Helical" evidence="1">
    <location>
        <begin position="246"/>
        <end position="266"/>
    </location>
</feature>
<organism evidence="3 4">
    <name type="scientific">Caulobacter vibrioides (strain ATCC 19089 / CIP 103742 / CB 15)</name>
    <name type="common">Caulobacter crescentus</name>
    <dbReference type="NCBI Taxonomy" id="190650"/>
    <lineage>
        <taxon>Bacteria</taxon>
        <taxon>Pseudomonadati</taxon>
        <taxon>Pseudomonadota</taxon>
        <taxon>Alphaproteobacteria</taxon>
        <taxon>Caulobacterales</taxon>
        <taxon>Caulobacteraceae</taxon>
        <taxon>Caulobacter</taxon>
    </lineage>
</organism>
<feature type="transmembrane region" description="Helical" evidence="1">
    <location>
        <begin position="337"/>
        <end position="368"/>
    </location>
</feature>
<feature type="transmembrane region" description="Helical" evidence="1">
    <location>
        <begin position="122"/>
        <end position="145"/>
    </location>
</feature>
<proteinExistence type="predicted"/>
<dbReference type="BioCyc" id="CAULO:CC2989-MONOMER"/>
<feature type="transmembrane region" description="Helical" evidence="1">
    <location>
        <begin position="88"/>
        <end position="110"/>
    </location>
</feature>
<dbReference type="EMBL" id="AE005673">
    <property type="protein sequence ID" value="AAK24951.1"/>
    <property type="molecule type" value="Genomic_DNA"/>
</dbReference>
<dbReference type="Proteomes" id="UP000001816">
    <property type="component" value="Chromosome"/>
</dbReference>
<feature type="transmembrane region" description="Helical" evidence="1">
    <location>
        <begin position="151"/>
        <end position="172"/>
    </location>
</feature>
<evidence type="ECO:0000259" key="2">
    <source>
        <dbReference type="Pfam" id="PF07786"/>
    </source>
</evidence>
<evidence type="ECO:0000256" key="1">
    <source>
        <dbReference type="SAM" id="Phobius"/>
    </source>
</evidence>
<reference evidence="3 4" key="1">
    <citation type="journal article" date="2001" name="Proc. Natl. Acad. Sci. U.S.A.">
        <title>Complete genome sequence of Caulobacter crescentus.</title>
        <authorList>
            <person name="Nierman W.C."/>
            <person name="Feldblyum T.V."/>
            <person name="Laub M.T."/>
            <person name="Paulsen I.T."/>
            <person name="Nelson K.E."/>
            <person name="Eisen J.A."/>
            <person name="Heidelberg J.F."/>
            <person name="Alley M.R."/>
            <person name="Ohta N."/>
            <person name="Maddock J.R."/>
            <person name="Potocka I."/>
            <person name="Nelson W.C."/>
            <person name="Newton A."/>
            <person name="Stephens C."/>
            <person name="Phadke N.D."/>
            <person name="Ely B."/>
            <person name="DeBoy R.T."/>
            <person name="Dodson R.J."/>
            <person name="Durkin A.S."/>
            <person name="Gwinn M.L."/>
            <person name="Haft D.H."/>
            <person name="Kolonay J.F."/>
            <person name="Smit J."/>
            <person name="Craven M.B."/>
            <person name="Khouri H."/>
            <person name="Shetty J."/>
            <person name="Berry K."/>
            <person name="Utterback T."/>
            <person name="Tran K."/>
            <person name="Wolf A."/>
            <person name="Vamathevan J."/>
            <person name="Ermolaeva M."/>
            <person name="White O."/>
            <person name="Salzberg S.L."/>
            <person name="Venter J.C."/>
            <person name="Shapiro L."/>
            <person name="Fraser C.M."/>
        </authorList>
    </citation>
    <scope>NUCLEOTIDE SEQUENCE [LARGE SCALE GENOMIC DNA]</scope>
    <source>
        <strain evidence="4">ATCC 19089 / CB15</strain>
    </source>
</reference>
<dbReference type="eggNOG" id="COG3503">
    <property type="taxonomic scope" value="Bacteria"/>
</dbReference>